<dbReference type="InterPro" id="IPR036291">
    <property type="entry name" value="NAD(P)-bd_dom_sf"/>
</dbReference>
<dbReference type="GO" id="GO:0016616">
    <property type="term" value="F:oxidoreductase activity, acting on the CH-OH group of donors, NAD or NADP as acceptor"/>
    <property type="evidence" value="ECO:0007669"/>
    <property type="project" value="TreeGrafter"/>
</dbReference>
<protein>
    <recommendedName>
        <fullName evidence="5">Ketoreductase domain-containing protein</fullName>
    </recommendedName>
</protein>
<dbReference type="Proteomes" id="UP000256970">
    <property type="component" value="Unassembled WGS sequence"/>
</dbReference>
<comment type="similarity">
    <text evidence="1 3">Belongs to the short-chain dehydrogenases/reductases (SDR) family.</text>
</comment>
<dbReference type="PANTHER" id="PTHR42760:SF133">
    <property type="entry name" value="3-OXOACYL-[ACYL-CARRIER-PROTEIN] REDUCTASE"/>
    <property type="match status" value="1"/>
</dbReference>
<feature type="region of interest" description="Disordered" evidence="4">
    <location>
        <begin position="20"/>
        <end position="39"/>
    </location>
</feature>
<accession>A0A383WKN6</accession>
<dbReference type="InterPro" id="IPR057326">
    <property type="entry name" value="KR_dom"/>
</dbReference>
<evidence type="ECO:0000256" key="4">
    <source>
        <dbReference type="SAM" id="MobiDB-lite"/>
    </source>
</evidence>
<dbReference type="PANTHER" id="PTHR42760">
    <property type="entry name" value="SHORT-CHAIN DEHYDROGENASES/REDUCTASES FAMILY MEMBER"/>
    <property type="match status" value="1"/>
</dbReference>
<dbReference type="STRING" id="3088.A0A383WKN6"/>
<gene>
    <name evidence="6" type="ORF">BQ4739_LOCUS18357</name>
</gene>
<evidence type="ECO:0000256" key="1">
    <source>
        <dbReference type="ARBA" id="ARBA00006484"/>
    </source>
</evidence>
<evidence type="ECO:0000256" key="3">
    <source>
        <dbReference type="RuleBase" id="RU000363"/>
    </source>
</evidence>
<dbReference type="PRINTS" id="PR00080">
    <property type="entry name" value="SDRFAMILY"/>
</dbReference>
<dbReference type="InterPro" id="IPR020904">
    <property type="entry name" value="Sc_DH/Rdtase_CS"/>
</dbReference>
<evidence type="ECO:0000256" key="2">
    <source>
        <dbReference type="ARBA" id="ARBA00023002"/>
    </source>
</evidence>
<dbReference type="EMBL" id="FNXT01001301">
    <property type="protein sequence ID" value="SZX78028.1"/>
    <property type="molecule type" value="Genomic_DNA"/>
</dbReference>
<feature type="region of interest" description="Disordered" evidence="4">
    <location>
        <begin position="186"/>
        <end position="209"/>
    </location>
</feature>
<dbReference type="Pfam" id="PF00106">
    <property type="entry name" value="adh_short"/>
    <property type="match status" value="1"/>
</dbReference>
<proteinExistence type="inferred from homology"/>
<dbReference type="GO" id="GO:0006633">
    <property type="term" value="P:fatty acid biosynthetic process"/>
    <property type="evidence" value="ECO:0007669"/>
    <property type="project" value="TreeGrafter"/>
</dbReference>
<dbReference type="PROSITE" id="PS00061">
    <property type="entry name" value="ADH_SHORT"/>
    <property type="match status" value="1"/>
</dbReference>
<dbReference type="Pfam" id="PF13561">
    <property type="entry name" value="adh_short_C2"/>
    <property type="match status" value="1"/>
</dbReference>
<evidence type="ECO:0000313" key="7">
    <source>
        <dbReference type="Proteomes" id="UP000256970"/>
    </source>
</evidence>
<dbReference type="GO" id="GO:0048038">
    <property type="term" value="F:quinone binding"/>
    <property type="evidence" value="ECO:0007669"/>
    <property type="project" value="TreeGrafter"/>
</dbReference>
<evidence type="ECO:0000259" key="5">
    <source>
        <dbReference type="SMART" id="SM00822"/>
    </source>
</evidence>
<name>A0A383WKN6_TETOB</name>
<keyword evidence="2" id="KW-0560">Oxidoreductase</keyword>
<feature type="domain" description="Ketoreductase" evidence="5">
    <location>
        <begin position="59"/>
        <end position="255"/>
    </location>
</feature>
<keyword evidence="7" id="KW-1185">Reference proteome</keyword>
<dbReference type="SUPFAM" id="SSF51735">
    <property type="entry name" value="NAD(P)-binding Rossmann-fold domains"/>
    <property type="match status" value="2"/>
</dbReference>
<dbReference type="InterPro" id="IPR002347">
    <property type="entry name" value="SDR_fam"/>
</dbReference>
<reference evidence="6 7" key="1">
    <citation type="submission" date="2016-10" db="EMBL/GenBank/DDBJ databases">
        <authorList>
            <person name="Cai Z."/>
        </authorList>
    </citation>
    <scope>NUCLEOTIDE SEQUENCE [LARGE SCALE GENOMIC DNA]</scope>
</reference>
<dbReference type="AlphaFoldDB" id="A0A383WKN6"/>
<organism evidence="6 7">
    <name type="scientific">Tetradesmus obliquus</name>
    <name type="common">Green alga</name>
    <name type="synonym">Acutodesmus obliquus</name>
    <dbReference type="NCBI Taxonomy" id="3088"/>
    <lineage>
        <taxon>Eukaryota</taxon>
        <taxon>Viridiplantae</taxon>
        <taxon>Chlorophyta</taxon>
        <taxon>core chlorophytes</taxon>
        <taxon>Chlorophyceae</taxon>
        <taxon>CS clade</taxon>
        <taxon>Sphaeropleales</taxon>
        <taxon>Scenedesmaceae</taxon>
        <taxon>Tetradesmus</taxon>
    </lineage>
</organism>
<dbReference type="Gene3D" id="3.40.50.720">
    <property type="entry name" value="NAD(P)-binding Rossmann-like Domain"/>
    <property type="match status" value="2"/>
</dbReference>
<evidence type="ECO:0000313" key="6">
    <source>
        <dbReference type="EMBL" id="SZX78028.1"/>
    </source>
</evidence>
<dbReference type="FunFam" id="3.40.50.720:FF:000084">
    <property type="entry name" value="Short-chain dehydrogenase reductase"/>
    <property type="match status" value="1"/>
</dbReference>
<dbReference type="PRINTS" id="PR00081">
    <property type="entry name" value="GDHRDH"/>
</dbReference>
<dbReference type="SMART" id="SM00822">
    <property type="entry name" value="PKS_KR"/>
    <property type="match status" value="1"/>
</dbReference>
<sequence>MQAEGDASQRRLDVLTRHIIPGGTAGSSTSTVSQHEQSVAPALQRQPTAGNNAGVFAGQVVVITGAAKGIGEAAALGFAKEGAQLLLTDLDAAAVEQAAARCRQAGSPKVAVVAGDITAADAAAKIAGKLQAEFGRLDVLVNNAGYTWDGVIHKMGDKQWQAMLDVHVTAPFKLIQAVAPLMREAAKREQEQQGQAAPRSIINISSTSGTHGNAGQANYAAGKAAIVGLTKTTAKEWGHVNVRCNAIAYGMIDTRLTRAKEGGEAISIAGEKTTAKEWGHVNVRCNAIAYGMIDTRLTRAKEGGEAISIAGEKVQLGIPGGDVLRELAVGTIPLARIGTAEEAAGAILMLASPWAGYITGQVLEVNGGSYM</sequence>